<keyword evidence="2" id="KW-1185">Reference proteome</keyword>
<organism evidence="1 2">
    <name type="scientific">Daphnia magna</name>
    <dbReference type="NCBI Taxonomy" id="35525"/>
    <lineage>
        <taxon>Eukaryota</taxon>
        <taxon>Metazoa</taxon>
        <taxon>Ecdysozoa</taxon>
        <taxon>Arthropoda</taxon>
        <taxon>Crustacea</taxon>
        <taxon>Branchiopoda</taxon>
        <taxon>Diplostraca</taxon>
        <taxon>Cladocera</taxon>
        <taxon>Anomopoda</taxon>
        <taxon>Daphniidae</taxon>
        <taxon>Daphnia</taxon>
    </lineage>
</organism>
<reference evidence="1 2" key="1">
    <citation type="journal article" date="2023" name="Nucleic Acids Res.">
        <title>The hologenome of Daphnia magna reveals possible DNA methylation and microbiome-mediated evolution of the host genome.</title>
        <authorList>
            <person name="Chaturvedi A."/>
            <person name="Li X."/>
            <person name="Dhandapani V."/>
            <person name="Marshall H."/>
            <person name="Kissane S."/>
            <person name="Cuenca-Cambronero M."/>
            <person name="Asole G."/>
            <person name="Calvet F."/>
            <person name="Ruiz-Romero M."/>
            <person name="Marangio P."/>
            <person name="Guigo R."/>
            <person name="Rago D."/>
            <person name="Mirbahai L."/>
            <person name="Eastwood N."/>
            <person name="Colbourne J.K."/>
            <person name="Zhou J."/>
            <person name="Mallon E."/>
            <person name="Orsini L."/>
        </authorList>
    </citation>
    <scope>NUCLEOTIDE SEQUENCE [LARGE SCALE GENOMIC DNA]</scope>
    <source>
        <strain evidence="1">LRV0_1</strain>
    </source>
</reference>
<evidence type="ECO:0000313" key="2">
    <source>
        <dbReference type="Proteomes" id="UP001234178"/>
    </source>
</evidence>
<protein>
    <submittedName>
        <fullName evidence="1">Uncharacterized protein</fullName>
    </submittedName>
</protein>
<sequence>MKRKGKIKGFCIYSTHTEIDSIPAYAQRNPTRFQEPYTLFRGGAERPVSGTGVKLTPFKRNQLLLGIFDH</sequence>
<accession>A0ABR0AAN0</accession>
<comment type="caution">
    <text evidence="1">The sequence shown here is derived from an EMBL/GenBank/DDBJ whole genome shotgun (WGS) entry which is preliminary data.</text>
</comment>
<evidence type="ECO:0000313" key="1">
    <source>
        <dbReference type="EMBL" id="KAK4022189.1"/>
    </source>
</evidence>
<gene>
    <name evidence="1" type="ORF">OUZ56_007668</name>
</gene>
<dbReference type="Proteomes" id="UP001234178">
    <property type="component" value="Unassembled WGS sequence"/>
</dbReference>
<dbReference type="EMBL" id="JAOYFB010000037">
    <property type="protein sequence ID" value="KAK4022189.1"/>
    <property type="molecule type" value="Genomic_DNA"/>
</dbReference>
<name>A0ABR0AAN0_9CRUS</name>
<proteinExistence type="predicted"/>